<accession>A0ABN2B309</accession>
<evidence type="ECO:0000313" key="1">
    <source>
        <dbReference type="EMBL" id="GAA1530894.1"/>
    </source>
</evidence>
<dbReference type="EMBL" id="BAAAQD010000011">
    <property type="protein sequence ID" value="GAA1530894.1"/>
    <property type="molecule type" value="Genomic_DNA"/>
</dbReference>
<dbReference type="Proteomes" id="UP001501470">
    <property type="component" value="Unassembled WGS sequence"/>
</dbReference>
<keyword evidence="2" id="KW-1185">Reference proteome</keyword>
<evidence type="ECO:0000313" key="2">
    <source>
        <dbReference type="Proteomes" id="UP001501470"/>
    </source>
</evidence>
<reference evidence="1 2" key="1">
    <citation type="journal article" date="2019" name="Int. J. Syst. Evol. Microbiol.">
        <title>The Global Catalogue of Microorganisms (GCM) 10K type strain sequencing project: providing services to taxonomists for standard genome sequencing and annotation.</title>
        <authorList>
            <consortium name="The Broad Institute Genomics Platform"/>
            <consortium name="The Broad Institute Genome Sequencing Center for Infectious Disease"/>
            <person name="Wu L."/>
            <person name="Ma J."/>
        </authorList>
    </citation>
    <scope>NUCLEOTIDE SEQUENCE [LARGE SCALE GENOMIC DNA]</scope>
    <source>
        <strain evidence="1 2">JCM 15933</strain>
    </source>
</reference>
<comment type="caution">
    <text evidence="1">The sequence shown here is derived from an EMBL/GenBank/DDBJ whole genome shotgun (WGS) entry which is preliminary data.</text>
</comment>
<gene>
    <name evidence="1" type="ORF">GCM10009827_055750</name>
</gene>
<sequence>MLAQDSPFRPFWWGVSRTPMSTYGRYEFDDLPPVPFAMSGDLDWLASQPAPDAWGIGSAPAKELPALLSACAALGLPLPPAFVKFAGDGELQRRIRSCTACFVDVSAAPVAAPGADGYLIRFLADQQGCLYWYLYVAADGSDHAVVCSPSHFGPSAYDDPDVPEDWDDPDGEPGPDEVVFCGESFEAFLCRYWLENELWFADNESFPLPAVDAAYIEGFRAFSATEGSVTG</sequence>
<evidence type="ECO:0008006" key="3">
    <source>
        <dbReference type="Google" id="ProtNLM"/>
    </source>
</evidence>
<name>A0ABN2B309_9ACTN</name>
<proteinExistence type="predicted"/>
<protein>
    <recommendedName>
        <fullName evidence="3">Knr4/Smi1-like domain-containing protein</fullName>
    </recommendedName>
</protein>
<organism evidence="1 2">
    <name type="scientific">Dactylosporangium maewongense</name>
    <dbReference type="NCBI Taxonomy" id="634393"/>
    <lineage>
        <taxon>Bacteria</taxon>
        <taxon>Bacillati</taxon>
        <taxon>Actinomycetota</taxon>
        <taxon>Actinomycetes</taxon>
        <taxon>Micromonosporales</taxon>
        <taxon>Micromonosporaceae</taxon>
        <taxon>Dactylosporangium</taxon>
    </lineage>
</organism>